<reference evidence="3" key="1">
    <citation type="submission" date="2023-01" db="EMBL/GenBank/DDBJ databases">
        <title>The growth and conidiation of Purpureocillium lavendulum are regulated by nitrogen source and histone H3K14 acetylation.</title>
        <authorList>
            <person name="Tang P."/>
            <person name="Han J."/>
            <person name="Zhang C."/>
            <person name="Tang P."/>
            <person name="Qi F."/>
            <person name="Zhang K."/>
            <person name="Liang L."/>
        </authorList>
    </citation>
    <scope>NUCLEOTIDE SEQUENCE</scope>
    <source>
        <strain evidence="3">YMF1.00683</strain>
    </source>
</reference>
<feature type="compositionally biased region" description="Basic residues" evidence="2">
    <location>
        <begin position="257"/>
        <end position="268"/>
    </location>
</feature>
<evidence type="ECO:0000256" key="2">
    <source>
        <dbReference type="SAM" id="MobiDB-lite"/>
    </source>
</evidence>
<sequence length="567" mass="63043">MTTRQAFGGDAEERLYLTISSDSDTTSENGMILPQNVYGIGGHSVEANRGEGGSSDEQVMGDDIEGSDAQEMELDRGGDDNDDDDDDDDDDDGNDDDGNDDDGNDDDGNDDDGNNNGDDGGDNDGDDDEYRADDDSEQDDTTDDGETQGRPKRTRSRAFAREAPIVTQDYANWTPQDWASKEIDPSQFWRWRTKKKTDWPRSAALAGCKSEFTMHGRLNSALYRETCEEINGLYDELDSVNRAIARSKELAANPTSRRNKGKRKRKSTTKGLLKACMTSLTSVRRTKAKLEKAVHWQVDNPGKVMPRAMAADLIPSNAYVLAIRMSDPYYTANGSIEAHLRFLSPLLRHSPQTTSTAPGVRFEEGRSAIQELPADERHSADSIQLTEWFALKGELAEMKSQLAEATNRLAEAHEHHELRLKKLETEPVNTVKDKTSEKLDELAERVEMLQVAVPQDLSLTLGQQAILARSADQTQKDHEERLFALEGNMAGTADLGIVNRLGREVDELQTSLKRTDLKLAEKGDLLKEVIRQQASLHGTLSRAQNSRTTSSMPAQEPRVRSERHHPH</sequence>
<evidence type="ECO:0000313" key="4">
    <source>
        <dbReference type="Proteomes" id="UP001163105"/>
    </source>
</evidence>
<dbReference type="Proteomes" id="UP001163105">
    <property type="component" value="Unassembled WGS sequence"/>
</dbReference>
<feature type="compositionally biased region" description="Acidic residues" evidence="2">
    <location>
        <begin position="59"/>
        <end position="72"/>
    </location>
</feature>
<keyword evidence="4" id="KW-1185">Reference proteome</keyword>
<evidence type="ECO:0000313" key="3">
    <source>
        <dbReference type="EMBL" id="KAJ6441730.1"/>
    </source>
</evidence>
<gene>
    <name evidence="3" type="ORF">O9K51_05281</name>
</gene>
<accession>A0AB34FR78</accession>
<evidence type="ECO:0000256" key="1">
    <source>
        <dbReference type="SAM" id="Coils"/>
    </source>
</evidence>
<feature type="compositionally biased region" description="Acidic residues" evidence="2">
    <location>
        <begin position="80"/>
        <end position="146"/>
    </location>
</feature>
<name>A0AB34FR78_9HYPO</name>
<proteinExistence type="predicted"/>
<feature type="compositionally biased region" description="Polar residues" evidence="2">
    <location>
        <begin position="18"/>
        <end position="29"/>
    </location>
</feature>
<feature type="compositionally biased region" description="Polar residues" evidence="2">
    <location>
        <begin position="536"/>
        <end position="553"/>
    </location>
</feature>
<feature type="region of interest" description="Disordered" evidence="2">
    <location>
        <begin position="536"/>
        <end position="567"/>
    </location>
</feature>
<organism evidence="3 4">
    <name type="scientific">Purpureocillium lavendulum</name>
    <dbReference type="NCBI Taxonomy" id="1247861"/>
    <lineage>
        <taxon>Eukaryota</taxon>
        <taxon>Fungi</taxon>
        <taxon>Dikarya</taxon>
        <taxon>Ascomycota</taxon>
        <taxon>Pezizomycotina</taxon>
        <taxon>Sordariomycetes</taxon>
        <taxon>Hypocreomycetidae</taxon>
        <taxon>Hypocreales</taxon>
        <taxon>Ophiocordycipitaceae</taxon>
        <taxon>Purpureocillium</taxon>
    </lineage>
</organism>
<keyword evidence="1" id="KW-0175">Coiled coil</keyword>
<comment type="caution">
    <text evidence="3">The sequence shown here is derived from an EMBL/GenBank/DDBJ whole genome shotgun (WGS) entry which is preliminary data.</text>
</comment>
<feature type="region of interest" description="Disordered" evidence="2">
    <location>
        <begin position="1"/>
        <end position="157"/>
    </location>
</feature>
<feature type="coiled-coil region" evidence="1">
    <location>
        <begin position="395"/>
        <end position="452"/>
    </location>
</feature>
<dbReference type="AlphaFoldDB" id="A0AB34FR78"/>
<protein>
    <submittedName>
        <fullName evidence="3">Uncharacterized protein</fullName>
    </submittedName>
</protein>
<dbReference type="EMBL" id="JAQHRD010000004">
    <property type="protein sequence ID" value="KAJ6441730.1"/>
    <property type="molecule type" value="Genomic_DNA"/>
</dbReference>
<feature type="region of interest" description="Disordered" evidence="2">
    <location>
        <begin position="248"/>
        <end position="269"/>
    </location>
</feature>